<accession>A0A0F9KKH6</accession>
<organism evidence="1">
    <name type="scientific">marine sediment metagenome</name>
    <dbReference type="NCBI Taxonomy" id="412755"/>
    <lineage>
        <taxon>unclassified sequences</taxon>
        <taxon>metagenomes</taxon>
        <taxon>ecological metagenomes</taxon>
    </lineage>
</organism>
<proteinExistence type="predicted"/>
<protein>
    <submittedName>
        <fullName evidence="1">Uncharacterized protein</fullName>
    </submittedName>
</protein>
<sequence>MVRPDLSKWDIRSKLWDLLDMHTDPAQTALDVDIKRQTRLYDPVIIKELAKILGVNEREIYRWQSFDNEPCKKNKRRIQRAWFYYCRGY</sequence>
<dbReference type="AlphaFoldDB" id="A0A0F9KKH6"/>
<gene>
    <name evidence="1" type="ORF">LCGC14_1317510</name>
</gene>
<reference evidence="1" key="1">
    <citation type="journal article" date="2015" name="Nature">
        <title>Complex archaea that bridge the gap between prokaryotes and eukaryotes.</title>
        <authorList>
            <person name="Spang A."/>
            <person name="Saw J.H."/>
            <person name="Jorgensen S.L."/>
            <person name="Zaremba-Niedzwiedzka K."/>
            <person name="Martijn J."/>
            <person name="Lind A.E."/>
            <person name="van Eijk R."/>
            <person name="Schleper C."/>
            <person name="Guy L."/>
            <person name="Ettema T.J."/>
        </authorList>
    </citation>
    <scope>NUCLEOTIDE SEQUENCE</scope>
</reference>
<comment type="caution">
    <text evidence="1">The sequence shown here is derived from an EMBL/GenBank/DDBJ whole genome shotgun (WGS) entry which is preliminary data.</text>
</comment>
<dbReference type="EMBL" id="LAZR01007832">
    <property type="protein sequence ID" value="KKM82639.1"/>
    <property type="molecule type" value="Genomic_DNA"/>
</dbReference>
<name>A0A0F9KKH6_9ZZZZ</name>
<evidence type="ECO:0000313" key="1">
    <source>
        <dbReference type="EMBL" id="KKM82639.1"/>
    </source>
</evidence>